<dbReference type="Proteomes" id="UP000839610">
    <property type="component" value="Unassembled WGS sequence"/>
</dbReference>
<comment type="caution">
    <text evidence="1">The sequence shown here is derived from an EMBL/GenBank/DDBJ whole genome shotgun (WGS) entry which is preliminary data.</text>
</comment>
<name>A0A5U3IST7_SALER</name>
<gene>
    <name evidence="1" type="ORF">VH79_21440</name>
</gene>
<sequence length="90" mass="10586">MRNPRKSHTQNQITTPQLSYDCRRKIYRAQMVALHLHLDLLDVDFNAIQIYLPHLLSYIHDDIKAIDRELISLGLFDEAMGKRPRKTDAK</sequence>
<dbReference type="InterPro" id="IPR057872">
    <property type="entry name" value="Derepression"/>
</dbReference>
<accession>A0A5U3IST7</accession>
<reference evidence="1" key="1">
    <citation type="submission" date="2018-07" db="EMBL/GenBank/DDBJ databases">
        <authorList>
            <consortium name="GenomeTrakr network: Whole genome sequencing for foodborne pathogen traceback"/>
        </authorList>
    </citation>
    <scope>NUCLEOTIDE SEQUENCE [LARGE SCALE GENOMIC DNA]</scope>
    <source>
        <strain evidence="1">FDA00008842</strain>
    </source>
</reference>
<dbReference type="EMBL" id="AAGLUV010000017">
    <property type="protein sequence ID" value="EBP4585727.1"/>
    <property type="molecule type" value="Genomic_DNA"/>
</dbReference>
<organism evidence="1">
    <name type="scientific">Salmonella enterica</name>
    <name type="common">Salmonella choleraesuis</name>
    <dbReference type="NCBI Taxonomy" id="28901"/>
    <lineage>
        <taxon>Bacteria</taxon>
        <taxon>Pseudomonadati</taxon>
        <taxon>Pseudomonadota</taxon>
        <taxon>Gammaproteobacteria</taxon>
        <taxon>Enterobacterales</taxon>
        <taxon>Enterobacteriaceae</taxon>
        <taxon>Salmonella</taxon>
    </lineage>
</organism>
<proteinExistence type="predicted"/>
<evidence type="ECO:0000313" key="1">
    <source>
        <dbReference type="EMBL" id="EBP4585727.1"/>
    </source>
</evidence>
<dbReference type="Pfam" id="PF25738">
    <property type="entry name" value="Derepression"/>
    <property type="match status" value="1"/>
</dbReference>
<protein>
    <recommendedName>
        <fullName evidence="2">Derepression protein</fullName>
    </recommendedName>
</protein>
<evidence type="ECO:0008006" key="2">
    <source>
        <dbReference type="Google" id="ProtNLM"/>
    </source>
</evidence>
<dbReference type="AlphaFoldDB" id="A0A5U3IST7"/>